<evidence type="ECO:0000256" key="2">
    <source>
        <dbReference type="ARBA" id="ARBA00022737"/>
    </source>
</evidence>
<feature type="site" description="Catalytically relevant" evidence="6">
    <location>
        <position position="163"/>
    </location>
</feature>
<feature type="domain" description="CBS" evidence="8">
    <location>
        <begin position="286"/>
        <end position="337"/>
    </location>
</feature>
<feature type="site" description="Catalytically relevant" evidence="6">
    <location>
        <position position="204"/>
    </location>
</feature>
<gene>
    <name evidence="10" type="ORF">SAMN05421877_106205</name>
</gene>
<keyword evidence="10" id="KW-0413">Isomerase</keyword>
<dbReference type="GO" id="GO:0097367">
    <property type="term" value="F:carbohydrate derivative binding"/>
    <property type="evidence" value="ECO:0007669"/>
    <property type="project" value="InterPro"/>
</dbReference>
<dbReference type="PANTHER" id="PTHR42745:SF1">
    <property type="entry name" value="ARABINOSE 5-PHOSPHATE ISOMERASE KDSD"/>
    <property type="match status" value="1"/>
</dbReference>
<keyword evidence="3 7" id="KW-0129">CBS domain</keyword>
<dbReference type="InterPro" id="IPR046348">
    <property type="entry name" value="SIS_dom_sf"/>
</dbReference>
<comment type="similarity">
    <text evidence="1 4">Belongs to the SIS family. GutQ/KpsF subfamily.</text>
</comment>
<evidence type="ECO:0000256" key="1">
    <source>
        <dbReference type="ARBA" id="ARBA00008165"/>
    </source>
</evidence>
<dbReference type="Pfam" id="PF01380">
    <property type="entry name" value="SIS"/>
    <property type="match status" value="1"/>
</dbReference>
<evidence type="ECO:0000256" key="4">
    <source>
        <dbReference type="PIRNR" id="PIRNR004692"/>
    </source>
</evidence>
<dbReference type="GO" id="GO:1901135">
    <property type="term" value="P:carbohydrate derivative metabolic process"/>
    <property type="evidence" value="ECO:0007669"/>
    <property type="project" value="InterPro"/>
</dbReference>
<dbReference type="SUPFAM" id="SSF53697">
    <property type="entry name" value="SIS domain"/>
    <property type="match status" value="1"/>
</dbReference>
<reference evidence="11" key="1">
    <citation type="submission" date="2016-10" db="EMBL/GenBank/DDBJ databases">
        <authorList>
            <person name="Varghese N."/>
            <person name="Submissions S."/>
        </authorList>
    </citation>
    <scope>NUCLEOTIDE SEQUENCE [LARGE SCALE GENOMIC DNA]</scope>
    <source>
        <strain evidence="11">DSM 22361</strain>
    </source>
</reference>
<proteinExistence type="inferred from homology"/>
<organism evidence="10 11">
    <name type="scientific">Sphingobacterium lactis</name>
    <dbReference type="NCBI Taxonomy" id="797291"/>
    <lineage>
        <taxon>Bacteria</taxon>
        <taxon>Pseudomonadati</taxon>
        <taxon>Bacteroidota</taxon>
        <taxon>Sphingobacteriia</taxon>
        <taxon>Sphingobacteriales</taxon>
        <taxon>Sphingobacteriaceae</taxon>
        <taxon>Sphingobacterium</taxon>
    </lineage>
</organism>
<dbReference type="PROSITE" id="PS51464">
    <property type="entry name" value="SIS"/>
    <property type="match status" value="1"/>
</dbReference>
<dbReference type="GO" id="GO:0046872">
    <property type="term" value="F:metal ion binding"/>
    <property type="evidence" value="ECO:0007669"/>
    <property type="project" value="UniProtKB-KW"/>
</dbReference>
<dbReference type="InterPro" id="IPR035474">
    <property type="entry name" value="SIS_Kpsf"/>
</dbReference>
<accession>A0A1H5Z2R5</accession>
<dbReference type="InterPro" id="IPR050986">
    <property type="entry name" value="GutQ/KpsF_isomerases"/>
</dbReference>
<evidence type="ECO:0000313" key="11">
    <source>
        <dbReference type="Proteomes" id="UP000236731"/>
    </source>
</evidence>
<dbReference type="Gene3D" id="3.10.580.10">
    <property type="entry name" value="CBS-domain"/>
    <property type="match status" value="1"/>
</dbReference>
<sequence length="337" mass="36718">MYRKYNNLYIKLDIFYVKNNIDIKMLAQSTFELEAANVLALSEKIDEDFVQVIEQIVTLKGRVILTGIGKSAIIAQKIVATLNSTGTPAIFMHAADAIHGDLGIIQQDDLIIAISKSGNTPEIKVLVPYLKQTGNTLVAMVGNKSSFLAEQADYILDTSITREACPNNLAPTTSTTVQLAMGDAIAVCLQNLRQFTDQDFAKYHPGGALGKQLYLKVGDLSDHNGLPEVEQDADVRSVLISITTYRLGATVVTEQGKILGIITDGDIRRMLEKHTDVTGLTAKDIMSLNPKTIDKTELAASALHVMRQNSISQLVVTHDGVYAGIIHLQDILKEGII</sequence>
<feature type="domain" description="SIS" evidence="9">
    <location>
        <begin position="52"/>
        <end position="195"/>
    </location>
</feature>
<dbReference type="Gene3D" id="3.40.50.10490">
    <property type="entry name" value="Glucose-6-phosphate isomerase like protein, domain 1"/>
    <property type="match status" value="1"/>
</dbReference>
<keyword evidence="2" id="KW-0677">Repeat</keyword>
<dbReference type="GO" id="GO:0019146">
    <property type="term" value="F:arabinose-5-phosphate isomerase activity"/>
    <property type="evidence" value="ECO:0007669"/>
    <property type="project" value="UniProtKB-ARBA"/>
</dbReference>
<dbReference type="InterPro" id="IPR004800">
    <property type="entry name" value="KdsD/KpsF-type"/>
</dbReference>
<feature type="binding site" evidence="5">
    <location>
        <position position="93"/>
    </location>
    <ligand>
        <name>Zn(2+)</name>
        <dbReference type="ChEBI" id="CHEBI:29105"/>
    </ligand>
</feature>
<dbReference type="GO" id="GO:0005975">
    <property type="term" value="P:carbohydrate metabolic process"/>
    <property type="evidence" value="ECO:0007669"/>
    <property type="project" value="InterPro"/>
</dbReference>
<dbReference type="SMART" id="SM00116">
    <property type="entry name" value="CBS"/>
    <property type="match status" value="2"/>
</dbReference>
<dbReference type="InterPro" id="IPR046342">
    <property type="entry name" value="CBS_dom_sf"/>
</dbReference>
<evidence type="ECO:0000259" key="9">
    <source>
        <dbReference type="PROSITE" id="PS51464"/>
    </source>
</evidence>
<evidence type="ECO:0000256" key="6">
    <source>
        <dbReference type="PIRSR" id="PIRSR004692-3"/>
    </source>
</evidence>
<keyword evidence="5" id="KW-0862">Zinc</keyword>
<dbReference type="InterPro" id="IPR001347">
    <property type="entry name" value="SIS_dom"/>
</dbReference>
<dbReference type="FunFam" id="3.40.50.10490:FF:000011">
    <property type="entry name" value="Arabinose 5-phosphate isomerase"/>
    <property type="match status" value="1"/>
</dbReference>
<dbReference type="Proteomes" id="UP000236731">
    <property type="component" value="Unassembled WGS sequence"/>
</dbReference>
<feature type="site" description="Catalytically relevant" evidence="6">
    <location>
        <position position="70"/>
    </location>
</feature>
<protein>
    <submittedName>
        <fullName evidence="10">Arabinose-5-phosphate isomerase</fullName>
    </submittedName>
</protein>
<dbReference type="PROSITE" id="PS51371">
    <property type="entry name" value="CBS"/>
    <property type="match status" value="1"/>
</dbReference>
<dbReference type="AlphaFoldDB" id="A0A1H5Z2R5"/>
<evidence type="ECO:0000313" key="10">
    <source>
        <dbReference type="EMBL" id="SEG29947.1"/>
    </source>
</evidence>
<dbReference type="PIRSF" id="PIRSF004692">
    <property type="entry name" value="KdsD_KpsF"/>
    <property type="match status" value="1"/>
</dbReference>
<dbReference type="EMBL" id="FNUT01000006">
    <property type="protein sequence ID" value="SEG29947.1"/>
    <property type="molecule type" value="Genomic_DNA"/>
</dbReference>
<dbReference type="CDD" id="cd05014">
    <property type="entry name" value="SIS_Kpsf"/>
    <property type="match status" value="1"/>
</dbReference>
<evidence type="ECO:0000256" key="3">
    <source>
        <dbReference type="ARBA" id="ARBA00023122"/>
    </source>
</evidence>
<dbReference type="NCBIfam" id="TIGR00393">
    <property type="entry name" value="kpsF"/>
    <property type="match status" value="1"/>
</dbReference>
<evidence type="ECO:0000256" key="7">
    <source>
        <dbReference type="PROSITE-ProRule" id="PRU00703"/>
    </source>
</evidence>
<dbReference type="Pfam" id="PF00571">
    <property type="entry name" value="CBS"/>
    <property type="match status" value="2"/>
</dbReference>
<evidence type="ECO:0000256" key="5">
    <source>
        <dbReference type="PIRSR" id="PIRSR004692-2"/>
    </source>
</evidence>
<feature type="site" description="Catalytically relevant" evidence="6">
    <location>
        <position position="122"/>
    </location>
</feature>
<dbReference type="PANTHER" id="PTHR42745">
    <property type="match status" value="1"/>
</dbReference>
<dbReference type="InterPro" id="IPR000644">
    <property type="entry name" value="CBS_dom"/>
</dbReference>
<name>A0A1H5Z2R5_9SPHI</name>
<dbReference type="CDD" id="cd04604">
    <property type="entry name" value="CBS_pair_SIS_assoc"/>
    <property type="match status" value="1"/>
</dbReference>
<keyword evidence="5" id="KW-0479">Metal-binding</keyword>
<evidence type="ECO:0000259" key="8">
    <source>
        <dbReference type="PROSITE" id="PS51371"/>
    </source>
</evidence>
<keyword evidence="11" id="KW-1185">Reference proteome</keyword>